<feature type="domain" description="Hemerythrin-like" evidence="5">
    <location>
        <begin position="85"/>
        <end position="229"/>
    </location>
</feature>
<evidence type="ECO:0000313" key="6">
    <source>
        <dbReference type="EMBL" id="MFD1039028.1"/>
    </source>
</evidence>
<comment type="subcellular location">
    <subcellularLocation>
        <location evidence="1">Cytoplasm</location>
    </subcellularLocation>
</comment>
<comment type="caution">
    <text evidence="6">The sequence shown here is derived from an EMBL/GenBank/DDBJ whole genome shotgun (WGS) entry which is preliminary data.</text>
</comment>
<sequence length="231" mass="26756">MMNTFTAEHTPAEIVKVFPKASDLFKKRRIDFCCGGDKPLEQVFTKGNMDATTVLTELNTAYENWEKDDNEVTDWDAIPASELIDHIVYSHHAYLNEELPALGQFVTKIFRVHGAKHPHLKDLHRLYNEFKLEMEEHMVKEESEVFPLIKEYEKNPSDKLLSHIHEVNGGLEDEHEAAGDLLKQIREITNDFEPPVDACNSYRITYARLSDMESDTFQHVHLENNVLFKSL</sequence>
<name>A0ABW3LMK0_9BACI</name>
<evidence type="ECO:0000256" key="4">
    <source>
        <dbReference type="ARBA" id="ARBA00023004"/>
    </source>
</evidence>
<dbReference type="NCBIfam" id="TIGR03652">
    <property type="entry name" value="FeS_repair_RIC"/>
    <property type="match status" value="1"/>
</dbReference>
<dbReference type="PANTHER" id="PTHR36438:SF1">
    <property type="entry name" value="IRON-SULFUR CLUSTER REPAIR PROTEIN YTFE"/>
    <property type="match status" value="1"/>
</dbReference>
<dbReference type="Pfam" id="PF01814">
    <property type="entry name" value="Hemerythrin"/>
    <property type="match status" value="1"/>
</dbReference>
<dbReference type="RefSeq" id="WP_390362676.1">
    <property type="nucleotide sequence ID" value="NZ_JBHTKJ010000030.1"/>
</dbReference>
<gene>
    <name evidence="6" type="primary">ric</name>
    <name evidence="6" type="ORF">ACFQ3N_11600</name>
</gene>
<evidence type="ECO:0000256" key="2">
    <source>
        <dbReference type="ARBA" id="ARBA00022490"/>
    </source>
</evidence>
<keyword evidence="2" id="KW-0963">Cytoplasm</keyword>
<evidence type="ECO:0000256" key="1">
    <source>
        <dbReference type="ARBA" id="ARBA00004496"/>
    </source>
</evidence>
<keyword evidence="4" id="KW-0408">Iron</keyword>
<keyword evidence="7" id="KW-1185">Reference proteome</keyword>
<dbReference type="InterPro" id="IPR012312">
    <property type="entry name" value="Hemerythrin-like"/>
</dbReference>
<protein>
    <submittedName>
        <fullName evidence="6">Iron-sulfur cluster repair di-iron protein</fullName>
    </submittedName>
</protein>
<proteinExistence type="predicted"/>
<dbReference type="Proteomes" id="UP001597040">
    <property type="component" value="Unassembled WGS sequence"/>
</dbReference>
<reference evidence="7" key="1">
    <citation type="journal article" date="2019" name="Int. J. Syst. Evol. Microbiol.">
        <title>The Global Catalogue of Microorganisms (GCM) 10K type strain sequencing project: providing services to taxonomists for standard genome sequencing and annotation.</title>
        <authorList>
            <consortium name="The Broad Institute Genomics Platform"/>
            <consortium name="The Broad Institute Genome Sequencing Center for Infectious Disease"/>
            <person name="Wu L."/>
            <person name="Ma J."/>
        </authorList>
    </citation>
    <scope>NUCLEOTIDE SEQUENCE [LARGE SCALE GENOMIC DNA]</scope>
    <source>
        <strain evidence="7">CCUG 56754</strain>
    </source>
</reference>
<keyword evidence="3" id="KW-0479">Metal-binding</keyword>
<dbReference type="PANTHER" id="PTHR36438">
    <property type="entry name" value="IRON-SULFUR CLUSTER REPAIR PROTEIN YTFE"/>
    <property type="match status" value="1"/>
</dbReference>
<dbReference type="EMBL" id="JBHTKJ010000030">
    <property type="protein sequence ID" value="MFD1039028.1"/>
    <property type="molecule type" value="Genomic_DNA"/>
</dbReference>
<evidence type="ECO:0000259" key="5">
    <source>
        <dbReference type="Pfam" id="PF01814"/>
    </source>
</evidence>
<dbReference type="Gene3D" id="1.20.120.520">
    <property type="entry name" value="nmb1532 protein domain like"/>
    <property type="match status" value="1"/>
</dbReference>
<evidence type="ECO:0000256" key="3">
    <source>
        <dbReference type="ARBA" id="ARBA00022723"/>
    </source>
</evidence>
<evidence type="ECO:0000313" key="7">
    <source>
        <dbReference type="Proteomes" id="UP001597040"/>
    </source>
</evidence>
<organism evidence="6 7">
    <name type="scientific">Virgibacillus byunsanensis</name>
    <dbReference type="NCBI Taxonomy" id="570945"/>
    <lineage>
        <taxon>Bacteria</taxon>
        <taxon>Bacillati</taxon>
        <taxon>Bacillota</taxon>
        <taxon>Bacilli</taxon>
        <taxon>Bacillales</taxon>
        <taxon>Bacillaceae</taxon>
        <taxon>Virgibacillus</taxon>
    </lineage>
</organism>
<accession>A0ABW3LMK0</accession>
<dbReference type="Pfam" id="PF04405">
    <property type="entry name" value="ScdA_N"/>
    <property type="match status" value="1"/>
</dbReference>
<dbReference type="InterPro" id="IPR019903">
    <property type="entry name" value="RIC_family"/>
</dbReference>